<keyword evidence="8" id="KW-0902">Two-component regulatory system</keyword>
<evidence type="ECO:0000256" key="5">
    <source>
        <dbReference type="ARBA" id="ARBA00022741"/>
    </source>
</evidence>
<dbReference type="InterPro" id="IPR003594">
    <property type="entry name" value="HATPase_dom"/>
</dbReference>
<comment type="caution">
    <text evidence="12">The sequence shown here is derived from an EMBL/GenBank/DDBJ whole genome shotgun (WGS) entry which is preliminary data.</text>
</comment>
<feature type="transmembrane region" description="Helical" evidence="10">
    <location>
        <begin position="152"/>
        <end position="177"/>
    </location>
</feature>
<keyword evidence="4" id="KW-0808">Transferase</keyword>
<dbReference type="EMBL" id="JBIBEG010000008">
    <property type="protein sequence ID" value="MFF5899360.1"/>
    <property type="molecule type" value="Genomic_DNA"/>
</dbReference>
<dbReference type="InterPro" id="IPR050482">
    <property type="entry name" value="Sensor_HK_TwoCompSys"/>
</dbReference>
<dbReference type="SMART" id="SM00387">
    <property type="entry name" value="HATPase_c"/>
    <property type="match status" value="1"/>
</dbReference>
<dbReference type="Proteomes" id="UP001602322">
    <property type="component" value="Unassembled WGS sequence"/>
</dbReference>
<comment type="catalytic activity">
    <reaction evidence="1">
        <text>ATP + protein L-histidine = ADP + protein N-phospho-L-histidine.</text>
        <dbReference type="EC" id="2.7.13.3"/>
    </reaction>
</comment>
<proteinExistence type="predicted"/>
<keyword evidence="6 12" id="KW-0418">Kinase</keyword>
<sequence length="396" mass="40748">MFKSPRAAAVGRFVGSALLFCVLGVALLIDLSVGTLEHQGTGIVLFVSTAVAGAGAFPAVGIKLPPAPLAWAACGVAVVSLACSAGLGVMARGGTNLDDASDAYTLFEPAALMVLLHVTARRGSPAGTAVALPLLMTALILRPLVVEVDESSSILALILTLLAGGALASGLTSRLVAVSRRQREAQIRLEQRLGFARDLHDFVAHHISGIVVQAQGARAVAAKRPQAVGDALELIETTGAEALTAMRKMVGALRDDTLPHAQAPGTGAVRALVAECRLPGATVVFTETGPADSLPANAAHLVERVVMEALTNVRKHARDCTDAQVHLDVSRRRVTARITDDGTHVPSDGSGYGLRGLREVTDAAGGTLTAGPGPGPGPETGWHVELDLPLPLRQVS</sequence>
<evidence type="ECO:0000256" key="10">
    <source>
        <dbReference type="SAM" id="Phobius"/>
    </source>
</evidence>
<keyword evidence="7" id="KW-0067">ATP-binding</keyword>
<dbReference type="GO" id="GO:0016301">
    <property type="term" value="F:kinase activity"/>
    <property type="evidence" value="ECO:0007669"/>
    <property type="project" value="UniProtKB-KW"/>
</dbReference>
<keyword evidence="5" id="KW-0547">Nucleotide-binding</keyword>
<keyword evidence="10" id="KW-1133">Transmembrane helix</keyword>
<feature type="transmembrane region" description="Helical" evidence="10">
    <location>
        <begin position="103"/>
        <end position="120"/>
    </location>
</feature>
<evidence type="ECO:0000313" key="12">
    <source>
        <dbReference type="EMBL" id="MFF5899360.1"/>
    </source>
</evidence>
<feature type="transmembrane region" description="Helical" evidence="10">
    <location>
        <begin position="69"/>
        <end position="91"/>
    </location>
</feature>
<dbReference type="Pfam" id="PF02518">
    <property type="entry name" value="HATPase_c"/>
    <property type="match status" value="1"/>
</dbReference>
<accession>A0ABW6XC70</accession>
<evidence type="ECO:0000256" key="2">
    <source>
        <dbReference type="ARBA" id="ARBA00012438"/>
    </source>
</evidence>
<gene>
    <name evidence="12" type="ORF">ACFY8O_26025</name>
</gene>
<evidence type="ECO:0000313" key="13">
    <source>
        <dbReference type="Proteomes" id="UP001602322"/>
    </source>
</evidence>
<keyword evidence="3" id="KW-0597">Phosphoprotein</keyword>
<dbReference type="PANTHER" id="PTHR24421:SF10">
    <property type="entry name" value="NITRATE_NITRITE SENSOR PROTEIN NARQ"/>
    <property type="match status" value="1"/>
</dbReference>
<protein>
    <recommendedName>
        <fullName evidence="2">histidine kinase</fullName>
        <ecNumber evidence="2">2.7.13.3</ecNumber>
    </recommendedName>
</protein>
<evidence type="ECO:0000256" key="8">
    <source>
        <dbReference type="ARBA" id="ARBA00023012"/>
    </source>
</evidence>
<feature type="transmembrane region" description="Helical" evidence="10">
    <location>
        <begin position="127"/>
        <end position="146"/>
    </location>
</feature>
<dbReference type="Gene3D" id="3.30.565.10">
    <property type="entry name" value="Histidine kinase-like ATPase, C-terminal domain"/>
    <property type="match status" value="1"/>
</dbReference>
<dbReference type="InterPro" id="IPR011712">
    <property type="entry name" value="Sig_transdc_His_kin_sub3_dim/P"/>
</dbReference>
<feature type="domain" description="Histidine kinase/HSP90-like ATPase" evidence="11">
    <location>
        <begin position="297"/>
        <end position="392"/>
    </location>
</feature>
<dbReference type="Gene3D" id="1.20.5.1930">
    <property type="match status" value="1"/>
</dbReference>
<dbReference type="PANTHER" id="PTHR24421">
    <property type="entry name" value="NITRATE/NITRITE SENSOR PROTEIN NARX-RELATED"/>
    <property type="match status" value="1"/>
</dbReference>
<keyword evidence="10" id="KW-0472">Membrane</keyword>
<feature type="region of interest" description="Disordered" evidence="9">
    <location>
        <begin position="364"/>
        <end position="383"/>
    </location>
</feature>
<evidence type="ECO:0000256" key="1">
    <source>
        <dbReference type="ARBA" id="ARBA00000085"/>
    </source>
</evidence>
<evidence type="ECO:0000256" key="9">
    <source>
        <dbReference type="SAM" id="MobiDB-lite"/>
    </source>
</evidence>
<evidence type="ECO:0000259" key="11">
    <source>
        <dbReference type="SMART" id="SM00387"/>
    </source>
</evidence>
<dbReference type="Pfam" id="PF07730">
    <property type="entry name" value="HisKA_3"/>
    <property type="match status" value="1"/>
</dbReference>
<evidence type="ECO:0000256" key="4">
    <source>
        <dbReference type="ARBA" id="ARBA00022679"/>
    </source>
</evidence>
<organism evidence="12 13">
    <name type="scientific">Streptomyces argenteolus</name>
    <dbReference type="NCBI Taxonomy" id="67274"/>
    <lineage>
        <taxon>Bacteria</taxon>
        <taxon>Bacillati</taxon>
        <taxon>Actinomycetota</taxon>
        <taxon>Actinomycetes</taxon>
        <taxon>Kitasatosporales</taxon>
        <taxon>Streptomycetaceae</taxon>
        <taxon>Streptomyces</taxon>
    </lineage>
</organism>
<reference evidence="12 13" key="1">
    <citation type="submission" date="2024-10" db="EMBL/GenBank/DDBJ databases">
        <title>The Natural Products Discovery Center: Release of the First 8490 Sequenced Strains for Exploring Actinobacteria Biosynthetic Diversity.</title>
        <authorList>
            <person name="Kalkreuter E."/>
            <person name="Kautsar S.A."/>
            <person name="Yang D."/>
            <person name="Bader C.D."/>
            <person name="Teijaro C.N."/>
            <person name="Fluegel L."/>
            <person name="Davis C.M."/>
            <person name="Simpson J.R."/>
            <person name="Lauterbach L."/>
            <person name="Steele A.D."/>
            <person name="Gui C."/>
            <person name="Meng S."/>
            <person name="Li G."/>
            <person name="Viehrig K."/>
            <person name="Ye F."/>
            <person name="Su P."/>
            <person name="Kiefer A.F."/>
            <person name="Nichols A."/>
            <person name="Cepeda A.J."/>
            <person name="Yan W."/>
            <person name="Fan B."/>
            <person name="Jiang Y."/>
            <person name="Adhikari A."/>
            <person name="Zheng C.-J."/>
            <person name="Schuster L."/>
            <person name="Cowan T.M."/>
            <person name="Smanski M.J."/>
            <person name="Chevrette M.G."/>
            <person name="De Carvalho L.P.S."/>
            <person name="Shen B."/>
        </authorList>
    </citation>
    <scope>NUCLEOTIDE SEQUENCE [LARGE SCALE GENOMIC DNA]</scope>
    <source>
        <strain evidence="12 13">NPDC012540</strain>
    </source>
</reference>
<evidence type="ECO:0000256" key="6">
    <source>
        <dbReference type="ARBA" id="ARBA00022777"/>
    </source>
</evidence>
<dbReference type="SUPFAM" id="SSF55874">
    <property type="entry name" value="ATPase domain of HSP90 chaperone/DNA topoisomerase II/histidine kinase"/>
    <property type="match status" value="1"/>
</dbReference>
<dbReference type="EC" id="2.7.13.3" evidence="2"/>
<feature type="transmembrane region" description="Helical" evidence="10">
    <location>
        <begin position="7"/>
        <end position="29"/>
    </location>
</feature>
<evidence type="ECO:0000256" key="3">
    <source>
        <dbReference type="ARBA" id="ARBA00022553"/>
    </source>
</evidence>
<feature type="transmembrane region" description="Helical" evidence="10">
    <location>
        <begin position="41"/>
        <end position="62"/>
    </location>
</feature>
<dbReference type="InterPro" id="IPR036890">
    <property type="entry name" value="HATPase_C_sf"/>
</dbReference>
<keyword evidence="13" id="KW-1185">Reference proteome</keyword>
<keyword evidence="10" id="KW-0812">Transmembrane</keyword>
<evidence type="ECO:0000256" key="7">
    <source>
        <dbReference type="ARBA" id="ARBA00022840"/>
    </source>
</evidence>
<name>A0ABW6XC70_9ACTN</name>
<dbReference type="CDD" id="cd16917">
    <property type="entry name" value="HATPase_UhpB-NarQ-NarX-like"/>
    <property type="match status" value="1"/>
</dbReference>
<dbReference type="RefSeq" id="WP_387906311.1">
    <property type="nucleotide sequence ID" value="NZ_JBIBEG010000008.1"/>
</dbReference>